<dbReference type="EMBL" id="VTET01000010">
    <property type="protein sequence ID" value="TYS68567.1"/>
    <property type="molecule type" value="Genomic_DNA"/>
</dbReference>
<feature type="compositionally biased region" description="Basic and acidic residues" evidence="1">
    <location>
        <begin position="1"/>
        <end position="13"/>
    </location>
</feature>
<dbReference type="OrthoDB" id="95278at2"/>
<dbReference type="AlphaFoldDB" id="A0A5D4SYP0"/>
<protein>
    <submittedName>
        <fullName evidence="2">DUF1694 domain-containing protein</fullName>
    </submittedName>
</protein>
<dbReference type="Proteomes" id="UP000324517">
    <property type="component" value="Unassembled WGS sequence"/>
</dbReference>
<feature type="region of interest" description="Disordered" evidence="1">
    <location>
        <begin position="1"/>
        <end position="23"/>
    </location>
</feature>
<proteinExistence type="predicted"/>
<name>A0A5D4SYP0_9BACI</name>
<gene>
    <name evidence="2" type="ORF">FZC75_17910</name>
</gene>
<dbReference type="Gene3D" id="3.30.1330.30">
    <property type="match status" value="1"/>
</dbReference>
<evidence type="ECO:0000313" key="2">
    <source>
        <dbReference type="EMBL" id="TYS68567.1"/>
    </source>
</evidence>
<dbReference type="PIRSF" id="PIRSF034303">
    <property type="entry name" value="DUF1694"/>
    <property type="match status" value="1"/>
</dbReference>
<dbReference type="InterPro" id="IPR029064">
    <property type="entry name" value="Ribosomal_eL30-like_sf"/>
</dbReference>
<reference evidence="2 3" key="1">
    <citation type="submission" date="2019-08" db="EMBL/GenBank/DDBJ databases">
        <title>Bacillus genomes from the desert of Cuatro Cienegas, Coahuila.</title>
        <authorList>
            <person name="Olmedo-Alvarez G."/>
        </authorList>
    </citation>
    <scope>NUCLEOTIDE SEQUENCE [LARGE SCALE GENOMIC DNA]</scope>
    <source>
        <strain evidence="2 3">CH98b_3T</strain>
    </source>
</reference>
<organism evidence="2 3">
    <name type="scientific">Sutcliffiella horikoshii</name>
    <dbReference type="NCBI Taxonomy" id="79883"/>
    <lineage>
        <taxon>Bacteria</taxon>
        <taxon>Bacillati</taxon>
        <taxon>Bacillota</taxon>
        <taxon>Bacilli</taxon>
        <taxon>Bacillales</taxon>
        <taxon>Bacillaceae</taxon>
        <taxon>Sutcliffiella</taxon>
    </lineage>
</organism>
<dbReference type="SUPFAM" id="SSF160515">
    <property type="entry name" value="YueI-like"/>
    <property type="match status" value="1"/>
</dbReference>
<sequence length="128" mass="14769">MGKNIDDYIDRGLKGTPETKPSERREYLSQLRERIILALTNGQVIQQKPYKPIGDLMKRHPSSRLYLDGDLDYMHLSKYIRIANDHKIPFTIVDDKASSTNIGLVLANPTAIDKEDIFVSKEEFQRHL</sequence>
<dbReference type="RefSeq" id="WP_148980271.1">
    <property type="nucleotide sequence ID" value="NZ_JBNILM010000010.1"/>
</dbReference>
<comment type="caution">
    <text evidence="2">The sequence shown here is derived from an EMBL/GenBank/DDBJ whole genome shotgun (WGS) entry which is preliminary data.</text>
</comment>
<evidence type="ECO:0000313" key="3">
    <source>
        <dbReference type="Proteomes" id="UP000324517"/>
    </source>
</evidence>
<accession>A0A5D4SYP0</accession>
<evidence type="ECO:0000256" key="1">
    <source>
        <dbReference type="SAM" id="MobiDB-lite"/>
    </source>
</evidence>
<dbReference type="Pfam" id="PF07997">
    <property type="entry name" value="DUF1694"/>
    <property type="match status" value="1"/>
</dbReference>
<dbReference type="InterPro" id="IPR012543">
    <property type="entry name" value="DUF1694"/>
</dbReference>